<keyword evidence="2" id="KW-0732">Signal</keyword>
<evidence type="ECO:0000256" key="2">
    <source>
        <dbReference type="SAM" id="SignalP"/>
    </source>
</evidence>
<sequence length="411" mass="44138">MKITAVSAAFAALAAVMGTVNAVPMPPGKPTSTGLSDPFPLVDINGTHTMGYIIPLAANVTRPPSPRFTFTQTITVTVPIPTDLSMPWEVMGNKGGNKTRPIYGPPGIHPPPKAQPESATEISRLNLTDHHPKPKWSPLPNPFTNPKPQPKPKVNPWVEFTKTGPIPTARPTLIHEHGRPLFNGWSDSKPNPGSNKPPPSLVHDHSPNPEPEVSETGPVTTTATTTSSLLHDHAPPNVKPSGESVTQDDDKPVHSLHHDHRPNPEVAFTETAPIATASTTSTLFHDHSPPHASPAPKTATVEDHHKHGGPISIRTGPAIEGFETVTRVKCIAGEAGGEDHDDEAVAYIENFTCNRNLDISPCADSKLHGDAAKYCFDNCECQQHHGGKTDSPKDMNQPRRVEVDPKFAPTT</sequence>
<evidence type="ECO:0000313" key="3">
    <source>
        <dbReference type="EMBL" id="SPO05235.1"/>
    </source>
</evidence>
<proteinExistence type="predicted"/>
<reference evidence="3" key="1">
    <citation type="submission" date="2018-03" db="EMBL/GenBank/DDBJ databases">
        <authorList>
            <person name="Guldener U."/>
        </authorList>
    </citation>
    <scope>NUCLEOTIDE SEQUENCE</scope>
</reference>
<feature type="region of interest" description="Disordered" evidence="1">
    <location>
        <begin position="281"/>
        <end position="316"/>
    </location>
</feature>
<feature type="region of interest" description="Disordered" evidence="1">
    <location>
        <begin position="386"/>
        <end position="411"/>
    </location>
</feature>
<protein>
    <submittedName>
        <fullName evidence="3">Uncharacterized protein</fullName>
    </submittedName>
</protein>
<evidence type="ECO:0000313" key="4">
    <source>
        <dbReference type="Proteomes" id="UP001187682"/>
    </source>
</evidence>
<keyword evidence="4" id="KW-1185">Reference proteome</keyword>
<gene>
    <name evidence="3" type="ORF">DNG_07922</name>
</gene>
<evidence type="ECO:0000256" key="1">
    <source>
        <dbReference type="SAM" id="MobiDB-lite"/>
    </source>
</evidence>
<dbReference type="Proteomes" id="UP001187682">
    <property type="component" value="Unassembled WGS sequence"/>
</dbReference>
<name>A0AAE8SXW5_9PEZI</name>
<comment type="caution">
    <text evidence="3">The sequence shown here is derived from an EMBL/GenBank/DDBJ whole genome shotgun (WGS) entry which is preliminary data.</text>
</comment>
<organism evidence="3 4">
    <name type="scientific">Cephalotrichum gorgonifer</name>
    <dbReference type="NCBI Taxonomy" id="2041049"/>
    <lineage>
        <taxon>Eukaryota</taxon>
        <taxon>Fungi</taxon>
        <taxon>Dikarya</taxon>
        <taxon>Ascomycota</taxon>
        <taxon>Pezizomycotina</taxon>
        <taxon>Sordariomycetes</taxon>
        <taxon>Hypocreomycetidae</taxon>
        <taxon>Microascales</taxon>
        <taxon>Microascaceae</taxon>
        <taxon>Cephalotrichum</taxon>
    </lineage>
</organism>
<feature type="chain" id="PRO_5042156683" evidence="2">
    <location>
        <begin position="23"/>
        <end position="411"/>
    </location>
</feature>
<dbReference type="AlphaFoldDB" id="A0AAE8SXW5"/>
<feature type="compositionally biased region" description="Pro residues" evidence="1">
    <location>
        <begin position="103"/>
        <end position="114"/>
    </location>
</feature>
<dbReference type="EMBL" id="ONZQ02000012">
    <property type="protein sequence ID" value="SPO05235.1"/>
    <property type="molecule type" value="Genomic_DNA"/>
</dbReference>
<feature type="compositionally biased region" description="Pro residues" evidence="1">
    <location>
        <begin position="135"/>
        <end position="153"/>
    </location>
</feature>
<feature type="compositionally biased region" description="Polar residues" evidence="1">
    <location>
        <begin position="117"/>
        <end position="126"/>
    </location>
</feature>
<feature type="signal peptide" evidence="2">
    <location>
        <begin position="1"/>
        <end position="22"/>
    </location>
</feature>
<accession>A0AAE8SXW5</accession>
<feature type="compositionally biased region" description="Basic and acidic residues" evidence="1">
    <location>
        <begin position="387"/>
        <end position="405"/>
    </location>
</feature>
<feature type="region of interest" description="Disordered" evidence="1">
    <location>
        <begin position="96"/>
        <end position="266"/>
    </location>
</feature>